<dbReference type="InterPro" id="IPR006674">
    <property type="entry name" value="HD_domain"/>
</dbReference>
<comment type="similarity">
    <text evidence="2">Belongs to the relA/spoT family.</text>
</comment>
<reference evidence="5" key="1">
    <citation type="submission" date="2020-10" db="EMBL/GenBank/DDBJ databases">
        <title>Mucilaginibacter mali sp. nov., isolated from rhizosphere soil of apple orchard.</title>
        <authorList>
            <person name="Lee J.-S."/>
            <person name="Kim H.S."/>
            <person name="Kim J.-S."/>
        </authorList>
    </citation>
    <scope>NUCLEOTIDE SEQUENCE</scope>
    <source>
        <strain evidence="5">KCTC 22746</strain>
    </source>
</reference>
<dbReference type="InterPro" id="IPR004811">
    <property type="entry name" value="RelA/Spo_fam"/>
</dbReference>
<dbReference type="InterPro" id="IPR004095">
    <property type="entry name" value="TGS"/>
</dbReference>
<dbReference type="PANTHER" id="PTHR21262:SF31">
    <property type="entry name" value="GTP PYROPHOSPHOKINASE"/>
    <property type="match status" value="1"/>
</dbReference>
<sequence>MKDIVIDLEAEKQEILKRYRALLRASRSTLQKGDKRMIRKAFDMALESHAHMRRKSGEPYIYHPIAVAQIAAEEIGLGTTSIVCALLHDVVEDTDVTLDDIEREFGKKVARIIDGLTKISGVFDTNSSLQAENFRKMLLTLADDVRVILIKLADRLHNMRTMEFMPRDKQLKLSSETVYLYAPLAHRLGLYAIKSELEDLSMKYMESETYQFIKNKLNEKKTEREKFIRDFIEPVKKTLEGQGLHADLFGRPKSIHSIWNKMKNKNVPFEEVYDLFAIRIILDSAPENEKSDAWKAYSIVTDLYRPNPDRLRDWVSSPKANGYESLHTTVMGPRGQWVEVQIRTTRMNEIAEKGFAAHWKYKESSSDNGLDQWIQKVREMLKNPDSNALDFLDDFKMNLFSDEIFIFTPKGALIQLPSNATALDFAFEIHSDVGASCIGAKVNHKLVPLNYKLQNGDQVEIITSGKQTPKEDWLNIVVTAKAKAKIKSSLKEEKRKIAEDGKEILERKLKTLKITYNSENIHKLSYYFKLSSTQDLFYNVAKGLIDLKDLREYQASEKSIENKPQEKIEADQVQNMLKSIKTKDSDILLLGEDLQKIDYKLSACCNPIPGDDVFGFITVGEGIKIHRTNCPNATKLMANYGYRVVKARWTNQQELAFLTGLRITGIDDVGLINKLTTIISTDFKVNIRSITVDSDNGIFEGSIKVYVNDTQHLDNLIKRLKTVRGVTSVTRYDAEPAVEKAS</sequence>
<gene>
    <name evidence="5" type="ORF">IRJ16_15235</name>
</gene>
<dbReference type="InterPro" id="IPR007685">
    <property type="entry name" value="RelA_SpoT"/>
</dbReference>
<accession>A0A929L4T5</accession>
<proteinExistence type="inferred from homology"/>
<dbReference type="InterPro" id="IPR033655">
    <property type="entry name" value="TGS_RelA/SpoT"/>
</dbReference>
<dbReference type="Gene3D" id="3.30.460.10">
    <property type="entry name" value="Beta Polymerase, domain 2"/>
    <property type="match status" value="1"/>
</dbReference>
<dbReference type="InterPro" id="IPR003607">
    <property type="entry name" value="HD/PDEase_dom"/>
</dbReference>
<dbReference type="SUPFAM" id="SSF109604">
    <property type="entry name" value="HD-domain/PDEase-like"/>
    <property type="match status" value="1"/>
</dbReference>
<dbReference type="SUPFAM" id="SSF81271">
    <property type="entry name" value="TGS-like"/>
    <property type="match status" value="1"/>
</dbReference>
<dbReference type="InterPro" id="IPR045865">
    <property type="entry name" value="ACT-like_dom_sf"/>
</dbReference>
<dbReference type="PROSITE" id="PS51831">
    <property type="entry name" value="HD"/>
    <property type="match status" value="1"/>
</dbReference>
<evidence type="ECO:0000313" key="5">
    <source>
        <dbReference type="EMBL" id="MBE9663241.1"/>
    </source>
</evidence>
<keyword evidence="6" id="KW-1185">Reference proteome</keyword>
<dbReference type="InterPro" id="IPR012676">
    <property type="entry name" value="TGS-like"/>
</dbReference>
<dbReference type="SMART" id="SM00954">
    <property type="entry name" value="RelA_SpoT"/>
    <property type="match status" value="1"/>
</dbReference>
<dbReference type="SUPFAM" id="SSF81301">
    <property type="entry name" value="Nucleotidyltransferase"/>
    <property type="match status" value="1"/>
</dbReference>
<feature type="domain" description="TGS" evidence="4">
    <location>
        <begin position="402"/>
        <end position="463"/>
    </location>
</feature>
<dbReference type="InterPro" id="IPR043519">
    <property type="entry name" value="NT_sf"/>
</dbReference>
<evidence type="ECO:0000313" key="6">
    <source>
        <dbReference type="Proteomes" id="UP000622475"/>
    </source>
</evidence>
<dbReference type="Proteomes" id="UP000622475">
    <property type="component" value="Unassembled WGS sequence"/>
</dbReference>
<dbReference type="Pfam" id="PF13291">
    <property type="entry name" value="ACT_4"/>
    <property type="match status" value="1"/>
</dbReference>
<protein>
    <submittedName>
        <fullName evidence="5">Bifunctional (P)ppGpp synthetase/guanosine-3',5'-bis(Diphosphate) 3'-pyrophosphohydrolase</fullName>
    </submittedName>
</protein>
<dbReference type="InterPro" id="IPR012675">
    <property type="entry name" value="Beta-grasp_dom_sf"/>
</dbReference>
<evidence type="ECO:0000256" key="2">
    <source>
        <dbReference type="RuleBase" id="RU003847"/>
    </source>
</evidence>
<name>A0A929L4T5_9SPHI</name>
<dbReference type="AlphaFoldDB" id="A0A929L4T5"/>
<comment type="caution">
    <text evidence="5">The sequence shown here is derived from an EMBL/GenBank/DDBJ whole genome shotgun (WGS) entry which is preliminary data.</text>
</comment>
<dbReference type="InterPro" id="IPR045600">
    <property type="entry name" value="RelA/SpoT_AH_RIS"/>
</dbReference>
<dbReference type="FunFam" id="3.10.20.30:FF:000002">
    <property type="entry name" value="GTP pyrophosphokinase (RelA/SpoT)"/>
    <property type="match status" value="1"/>
</dbReference>
<evidence type="ECO:0000256" key="1">
    <source>
        <dbReference type="ARBA" id="ARBA00025704"/>
    </source>
</evidence>
<dbReference type="CDD" id="cd04876">
    <property type="entry name" value="ACT_RelA-SpoT"/>
    <property type="match status" value="1"/>
</dbReference>
<organism evidence="5 6">
    <name type="scientific">Mucilaginibacter myungsuensis</name>
    <dbReference type="NCBI Taxonomy" id="649104"/>
    <lineage>
        <taxon>Bacteria</taxon>
        <taxon>Pseudomonadati</taxon>
        <taxon>Bacteroidota</taxon>
        <taxon>Sphingobacteriia</taxon>
        <taxon>Sphingobacteriales</taxon>
        <taxon>Sphingobacteriaceae</taxon>
        <taxon>Mucilaginibacter</taxon>
    </lineage>
</organism>
<dbReference type="InterPro" id="IPR002912">
    <property type="entry name" value="ACT_dom"/>
</dbReference>
<dbReference type="CDD" id="cd00077">
    <property type="entry name" value="HDc"/>
    <property type="match status" value="1"/>
</dbReference>
<dbReference type="RefSeq" id="WP_194112456.1">
    <property type="nucleotide sequence ID" value="NZ_JADFFL010000005.1"/>
</dbReference>
<feature type="domain" description="HD" evidence="3">
    <location>
        <begin position="60"/>
        <end position="159"/>
    </location>
</feature>
<dbReference type="Pfam" id="PF04607">
    <property type="entry name" value="RelA_SpoT"/>
    <property type="match status" value="1"/>
</dbReference>
<comment type="pathway">
    <text evidence="1">Purine metabolism.</text>
</comment>
<dbReference type="Pfam" id="PF19296">
    <property type="entry name" value="RelA_AH_RIS"/>
    <property type="match status" value="1"/>
</dbReference>
<dbReference type="SMART" id="SM00471">
    <property type="entry name" value="HDc"/>
    <property type="match status" value="1"/>
</dbReference>
<dbReference type="CDD" id="cd01668">
    <property type="entry name" value="TGS_RSH"/>
    <property type="match status" value="1"/>
</dbReference>
<dbReference type="Pfam" id="PF02824">
    <property type="entry name" value="TGS"/>
    <property type="match status" value="1"/>
</dbReference>
<dbReference type="CDD" id="cd05399">
    <property type="entry name" value="NT_Rel-Spo_like"/>
    <property type="match status" value="1"/>
</dbReference>
<dbReference type="Pfam" id="PF13328">
    <property type="entry name" value="HD_4"/>
    <property type="match status" value="1"/>
</dbReference>
<dbReference type="Gene3D" id="1.10.3210.10">
    <property type="entry name" value="Hypothetical protein af1432"/>
    <property type="match status" value="1"/>
</dbReference>
<dbReference type="NCBIfam" id="TIGR00691">
    <property type="entry name" value="spoT_relA"/>
    <property type="match status" value="1"/>
</dbReference>
<dbReference type="Gene3D" id="3.10.20.30">
    <property type="match status" value="1"/>
</dbReference>
<dbReference type="GO" id="GO:0015969">
    <property type="term" value="P:guanosine tetraphosphate metabolic process"/>
    <property type="evidence" value="ECO:0007669"/>
    <property type="project" value="InterPro"/>
</dbReference>
<dbReference type="PANTHER" id="PTHR21262">
    <property type="entry name" value="GUANOSINE-3',5'-BIS DIPHOSPHATE 3'-PYROPHOSPHOHYDROLASE"/>
    <property type="match status" value="1"/>
</dbReference>
<dbReference type="PROSITE" id="PS51880">
    <property type="entry name" value="TGS"/>
    <property type="match status" value="1"/>
</dbReference>
<dbReference type="GO" id="GO:0005886">
    <property type="term" value="C:plasma membrane"/>
    <property type="evidence" value="ECO:0007669"/>
    <property type="project" value="TreeGrafter"/>
</dbReference>
<evidence type="ECO:0000259" key="3">
    <source>
        <dbReference type="PROSITE" id="PS51831"/>
    </source>
</evidence>
<dbReference type="EMBL" id="JADFFL010000005">
    <property type="protein sequence ID" value="MBE9663241.1"/>
    <property type="molecule type" value="Genomic_DNA"/>
</dbReference>
<evidence type="ECO:0000259" key="4">
    <source>
        <dbReference type="PROSITE" id="PS51880"/>
    </source>
</evidence>
<dbReference type="FunFam" id="1.10.3210.10:FF:000001">
    <property type="entry name" value="GTP pyrophosphokinase RelA"/>
    <property type="match status" value="1"/>
</dbReference>
<dbReference type="Gene3D" id="3.30.70.260">
    <property type="match status" value="1"/>
</dbReference>
<dbReference type="SUPFAM" id="SSF55021">
    <property type="entry name" value="ACT-like"/>
    <property type="match status" value="1"/>
</dbReference>
<comment type="function">
    <text evidence="2">In eubacteria ppGpp (guanosine 3'-diphosphate 5'-diphosphate) is a mediator of the stringent response that coordinates a variety of cellular activities in response to changes in nutritional abundance.</text>
</comment>